<feature type="non-terminal residue" evidence="5">
    <location>
        <position position="1"/>
    </location>
</feature>
<dbReference type="EMBL" id="OC896728">
    <property type="protein sequence ID" value="CAD7648096.1"/>
    <property type="molecule type" value="Genomic_DNA"/>
</dbReference>
<proteinExistence type="predicted"/>
<dbReference type="GO" id="GO:0016020">
    <property type="term" value="C:membrane"/>
    <property type="evidence" value="ECO:0007669"/>
    <property type="project" value="UniProtKB-SubCell"/>
</dbReference>
<dbReference type="InterPro" id="IPR013980">
    <property type="entry name" value="MANSC_dom"/>
</dbReference>
<comment type="subcellular location">
    <subcellularLocation>
        <location evidence="1">Membrane</location>
    </subcellularLocation>
</comment>
<evidence type="ECO:0000256" key="3">
    <source>
        <dbReference type="ARBA" id="ARBA00023180"/>
    </source>
</evidence>
<dbReference type="EMBL" id="CAJPIZ010042153">
    <property type="protein sequence ID" value="CAG2121813.1"/>
    <property type="molecule type" value="Genomic_DNA"/>
</dbReference>
<keyword evidence="6" id="KW-1185">Reference proteome</keyword>
<evidence type="ECO:0000313" key="5">
    <source>
        <dbReference type="EMBL" id="CAD7648096.1"/>
    </source>
</evidence>
<dbReference type="AlphaFoldDB" id="A0A7R9LWS7"/>
<keyword evidence="3" id="KW-0325">Glycoprotein</keyword>
<name>A0A7R9LWS7_9ACAR</name>
<dbReference type="Proteomes" id="UP000759131">
    <property type="component" value="Unassembled WGS sequence"/>
</dbReference>
<dbReference type="GO" id="GO:0031410">
    <property type="term" value="C:cytoplasmic vesicle"/>
    <property type="evidence" value="ECO:0007669"/>
    <property type="project" value="TreeGrafter"/>
</dbReference>
<sequence>MSQYKTLLSCTQSCCIRSDCNVVFFHNDSCFHITCHTMKSCEPMKRTGGKYSKSSMILIRNADQNSDDSIFATDYNDNPNAVEEYTESKQRREDSIDSIVNDYMSGNEAERPLRFEDSDRICTIGESDCATNELCKKSSNRRRQGICVCRKGWHRNERHVCQPESLQYRSSDPTLDKYAAEEDPKLQPLNEQQSSIDTDSKVLKINESTGGSTHVVVSAGRNQTIQLPKDEVTLSAFVLPSSQSYKY</sequence>
<reference evidence="5" key="1">
    <citation type="submission" date="2020-11" db="EMBL/GenBank/DDBJ databases">
        <authorList>
            <person name="Tran Van P."/>
        </authorList>
    </citation>
    <scope>NUCLEOTIDE SEQUENCE</scope>
</reference>
<keyword evidence="2" id="KW-0472">Membrane</keyword>
<accession>A0A7R9LWS7</accession>
<organism evidence="5">
    <name type="scientific">Medioppia subpectinata</name>
    <dbReference type="NCBI Taxonomy" id="1979941"/>
    <lineage>
        <taxon>Eukaryota</taxon>
        <taxon>Metazoa</taxon>
        <taxon>Ecdysozoa</taxon>
        <taxon>Arthropoda</taxon>
        <taxon>Chelicerata</taxon>
        <taxon>Arachnida</taxon>
        <taxon>Acari</taxon>
        <taxon>Acariformes</taxon>
        <taxon>Sarcoptiformes</taxon>
        <taxon>Oribatida</taxon>
        <taxon>Brachypylina</taxon>
        <taxon>Oppioidea</taxon>
        <taxon>Oppiidae</taxon>
        <taxon>Medioppia</taxon>
    </lineage>
</organism>
<protein>
    <recommendedName>
        <fullName evidence="4">MANSC domain-containing protein</fullName>
    </recommendedName>
</protein>
<dbReference type="InterPro" id="IPR029865">
    <property type="entry name" value="KIAA0319-like"/>
</dbReference>
<dbReference type="GO" id="GO:0001764">
    <property type="term" value="P:neuron migration"/>
    <property type="evidence" value="ECO:0007669"/>
    <property type="project" value="TreeGrafter"/>
</dbReference>
<dbReference type="Pfam" id="PF23597">
    <property type="entry name" value="KIAA0319_N"/>
    <property type="match status" value="1"/>
</dbReference>
<evidence type="ECO:0000256" key="1">
    <source>
        <dbReference type="ARBA" id="ARBA00004370"/>
    </source>
</evidence>
<gene>
    <name evidence="5" type="ORF">OSB1V03_LOCUS21759</name>
</gene>
<feature type="domain" description="MANSC" evidence="4">
    <location>
        <begin position="2"/>
        <end position="55"/>
    </location>
</feature>
<evidence type="ECO:0000256" key="2">
    <source>
        <dbReference type="ARBA" id="ARBA00023136"/>
    </source>
</evidence>
<evidence type="ECO:0000313" key="6">
    <source>
        <dbReference type="Proteomes" id="UP000759131"/>
    </source>
</evidence>
<dbReference type="PANTHER" id="PTHR46182">
    <property type="entry name" value="FI19480P1"/>
    <property type="match status" value="1"/>
</dbReference>
<dbReference type="PANTHER" id="PTHR46182:SF2">
    <property type="entry name" value="FI19480P1"/>
    <property type="match status" value="1"/>
</dbReference>
<evidence type="ECO:0000259" key="4">
    <source>
        <dbReference type="Pfam" id="PF23597"/>
    </source>
</evidence>